<keyword evidence="5" id="KW-0862">Zinc</keyword>
<dbReference type="PANTHER" id="PTHR11562:SF17">
    <property type="entry name" value="RE54080P-RELATED"/>
    <property type="match status" value="1"/>
</dbReference>
<comment type="subcellular location">
    <subcellularLocation>
        <location evidence="1">Membrane</location>
        <topology evidence="1">Multi-pass membrane protein</topology>
    </subcellularLocation>
</comment>
<evidence type="ECO:0000256" key="9">
    <source>
        <dbReference type="SAM" id="Phobius"/>
    </source>
</evidence>
<dbReference type="STRING" id="1470200.PL75_01660"/>
<dbReference type="SUPFAM" id="SSF160240">
    <property type="entry name" value="Cation efflux protein cytoplasmic domain-like"/>
    <property type="match status" value="1"/>
</dbReference>
<feature type="domain" description="Cation efflux protein cytoplasmic" evidence="11">
    <location>
        <begin position="215"/>
        <end position="291"/>
    </location>
</feature>
<dbReference type="Gene3D" id="1.20.1510.10">
    <property type="entry name" value="Cation efflux protein transmembrane domain"/>
    <property type="match status" value="1"/>
</dbReference>
<dbReference type="InterPro" id="IPR027470">
    <property type="entry name" value="Cation_efflux_CTD"/>
</dbReference>
<dbReference type="InterPro" id="IPR050681">
    <property type="entry name" value="CDF/SLC30A"/>
</dbReference>
<keyword evidence="4 9" id="KW-0812">Transmembrane</keyword>
<gene>
    <name evidence="12" type="ORF">PL75_01660</name>
</gene>
<dbReference type="InterPro" id="IPR002524">
    <property type="entry name" value="Cation_efflux"/>
</dbReference>
<accession>A0A0J0YU68</accession>
<keyword evidence="3" id="KW-0813">Transport</keyword>
<dbReference type="AlphaFoldDB" id="A0A0J0YU68"/>
<dbReference type="InterPro" id="IPR036837">
    <property type="entry name" value="Cation_efflux_CTD_sf"/>
</dbReference>
<evidence type="ECO:0000256" key="6">
    <source>
        <dbReference type="ARBA" id="ARBA00022989"/>
    </source>
</evidence>
<dbReference type="OrthoDB" id="9809646at2"/>
<dbReference type="RefSeq" id="WP_047760176.1">
    <property type="nucleotide sequence ID" value="NZ_CP091510.1"/>
</dbReference>
<dbReference type="Pfam" id="PF16916">
    <property type="entry name" value="ZT_dimer"/>
    <property type="match status" value="1"/>
</dbReference>
<feature type="transmembrane region" description="Helical" evidence="9">
    <location>
        <begin position="158"/>
        <end position="180"/>
    </location>
</feature>
<dbReference type="GO" id="GO:0005385">
    <property type="term" value="F:zinc ion transmembrane transporter activity"/>
    <property type="evidence" value="ECO:0007669"/>
    <property type="project" value="TreeGrafter"/>
</dbReference>
<dbReference type="EMBL" id="JTDO01000002">
    <property type="protein sequence ID" value="KLT73677.1"/>
    <property type="molecule type" value="Genomic_DNA"/>
</dbReference>
<keyword evidence="6 9" id="KW-1133">Transmembrane helix</keyword>
<keyword evidence="8 9" id="KW-0472">Membrane</keyword>
<keyword evidence="13" id="KW-1185">Reference proteome</keyword>
<dbReference type="Gene3D" id="3.30.70.1350">
    <property type="entry name" value="Cation efflux protein, cytoplasmic domain"/>
    <property type="match status" value="1"/>
</dbReference>
<keyword evidence="7" id="KW-0406">Ion transport</keyword>
<feature type="transmembrane region" description="Helical" evidence="9">
    <location>
        <begin position="116"/>
        <end position="138"/>
    </location>
</feature>
<feature type="transmembrane region" description="Helical" evidence="9">
    <location>
        <begin position="85"/>
        <end position="104"/>
    </location>
</feature>
<evidence type="ECO:0000256" key="3">
    <source>
        <dbReference type="ARBA" id="ARBA00022448"/>
    </source>
</evidence>
<name>A0A0J0YU68_9NEIS</name>
<evidence type="ECO:0000256" key="2">
    <source>
        <dbReference type="ARBA" id="ARBA00008873"/>
    </source>
</evidence>
<dbReference type="GO" id="GO:0005886">
    <property type="term" value="C:plasma membrane"/>
    <property type="evidence" value="ECO:0007669"/>
    <property type="project" value="TreeGrafter"/>
</dbReference>
<dbReference type="Pfam" id="PF01545">
    <property type="entry name" value="Cation_efflux"/>
    <property type="match status" value="1"/>
</dbReference>
<evidence type="ECO:0000256" key="7">
    <source>
        <dbReference type="ARBA" id="ARBA00023065"/>
    </source>
</evidence>
<proteinExistence type="inferred from homology"/>
<evidence type="ECO:0000259" key="10">
    <source>
        <dbReference type="Pfam" id="PF01545"/>
    </source>
</evidence>
<dbReference type="Proteomes" id="UP000036027">
    <property type="component" value="Unassembled WGS sequence"/>
</dbReference>
<dbReference type="InterPro" id="IPR027469">
    <property type="entry name" value="Cation_efflux_TMD_sf"/>
</dbReference>
<dbReference type="NCBIfam" id="TIGR01297">
    <property type="entry name" value="CDF"/>
    <property type="match status" value="1"/>
</dbReference>
<evidence type="ECO:0000256" key="5">
    <source>
        <dbReference type="ARBA" id="ARBA00022906"/>
    </source>
</evidence>
<evidence type="ECO:0000256" key="8">
    <source>
        <dbReference type="ARBA" id="ARBA00023136"/>
    </source>
</evidence>
<organism evidence="12 13">
    <name type="scientific">Neisseria arctica</name>
    <dbReference type="NCBI Taxonomy" id="1470200"/>
    <lineage>
        <taxon>Bacteria</taxon>
        <taxon>Pseudomonadati</taxon>
        <taxon>Pseudomonadota</taxon>
        <taxon>Betaproteobacteria</taxon>
        <taxon>Neisseriales</taxon>
        <taxon>Neisseriaceae</taxon>
        <taxon>Neisseria</taxon>
    </lineage>
</organism>
<sequence length="316" mass="34401">MAHTHDHHHDHHTNKRVLRVSLALIVSFMLVELVGGLLTNSLALLSDAGHMFSDAAALALSLAAFHFGARAGSRSKTFGYKRFEILAAALNGMTLLLIAVWIFYEAAGRFSRPPEIATKGMLAISILGLLVNLFVAWYMHKGGDTEDNINMKGAYLHVLGDLLGSVGAITAAILMMAFGWQWADPLASVVVALLIAKSGWGILKTTVHILMEGVPTDADYDEVAALIAETEGVEAVHDLHIWTITSGIHALSCHIVVNGDLHVSEAEQIVNELTYRLQHKNISHVTVQTESRAHNHGDHLLCDIGDIHRGHHHHAH</sequence>
<evidence type="ECO:0000313" key="12">
    <source>
        <dbReference type="EMBL" id="KLT73677.1"/>
    </source>
</evidence>
<evidence type="ECO:0000259" key="11">
    <source>
        <dbReference type="Pfam" id="PF16916"/>
    </source>
</evidence>
<reference evidence="12 13" key="1">
    <citation type="submission" date="2014-11" db="EMBL/GenBank/DDBJ databases">
        <title>Genome of a novel goose pathogen.</title>
        <authorList>
            <person name="Hansen C.M."/>
            <person name="Hueffer K."/>
            <person name="Choi S.C."/>
        </authorList>
    </citation>
    <scope>NUCLEOTIDE SEQUENCE [LARGE SCALE GENOMIC DNA]</scope>
    <source>
        <strain evidence="12 13">KH1503</strain>
    </source>
</reference>
<feature type="domain" description="Cation efflux protein transmembrane" evidence="10">
    <location>
        <begin position="19"/>
        <end position="211"/>
    </location>
</feature>
<dbReference type="InterPro" id="IPR058533">
    <property type="entry name" value="Cation_efflux_TM"/>
</dbReference>
<feature type="transmembrane region" description="Helical" evidence="9">
    <location>
        <begin position="186"/>
        <end position="203"/>
    </location>
</feature>
<comment type="caution">
    <text evidence="12">The sequence shown here is derived from an EMBL/GenBank/DDBJ whole genome shotgun (WGS) entry which is preliminary data.</text>
</comment>
<evidence type="ECO:0000256" key="1">
    <source>
        <dbReference type="ARBA" id="ARBA00004141"/>
    </source>
</evidence>
<keyword evidence="5" id="KW-0864">Zinc transport</keyword>
<dbReference type="PANTHER" id="PTHR11562">
    <property type="entry name" value="CATION EFFLUX PROTEIN/ ZINC TRANSPORTER"/>
    <property type="match status" value="1"/>
</dbReference>
<comment type="similarity">
    <text evidence="2">Belongs to the cation diffusion facilitator (CDF) transporter (TC 2.A.4) family. SLC30A subfamily.</text>
</comment>
<evidence type="ECO:0000313" key="13">
    <source>
        <dbReference type="Proteomes" id="UP000036027"/>
    </source>
</evidence>
<protein>
    <submittedName>
        <fullName evidence="12">Uncharacterized protein</fullName>
    </submittedName>
</protein>
<feature type="transmembrane region" description="Helical" evidence="9">
    <location>
        <begin position="55"/>
        <end position="73"/>
    </location>
</feature>
<dbReference type="SUPFAM" id="SSF161111">
    <property type="entry name" value="Cation efflux protein transmembrane domain-like"/>
    <property type="match status" value="1"/>
</dbReference>
<dbReference type="PATRIC" id="fig|1470200.3.peg.1134"/>
<evidence type="ECO:0000256" key="4">
    <source>
        <dbReference type="ARBA" id="ARBA00022692"/>
    </source>
</evidence>
<feature type="transmembrane region" description="Helical" evidence="9">
    <location>
        <begin position="20"/>
        <end position="43"/>
    </location>
</feature>